<protein>
    <submittedName>
        <fullName evidence="1">Uncharacterized protein</fullName>
    </submittedName>
</protein>
<dbReference type="EMBL" id="MTKT01004939">
    <property type="protein sequence ID" value="OWM69292.1"/>
    <property type="molecule type" value="Genomic_DNA"/>
</dbReference>
<name>A0A218WB24_PUNGR</name>
<evidence type="ECO:0000313" key="1">
    <source>
        <dbReference type="EMBL" id="OWM69292.1"/>
    </source>
</evidence>
<accession>A0A218WB24</accession>
<comment type="caution">
    <text evidence="1">The sequence shown here is derived from an EMBL/GenBank/DDBJ whole genome shotgun (WGS) entry which is preliminary data.</text>
</comment>
<organism evidence="1 2">
    <name type="scientific">Punica granatum</name>
    <name type="common">Pomegranate</name>
    <dbReference type="NCBI Taxonomy" id="22663"/>
    <lineage>
        <taxon>Eukaryota</taxon>
        <taxon>Viridiplantae</taxon>
        <taxon>Streptophyta</taxon>
        <taxon>Embryophyta</taxon>
        <taxon>Tracheophyta</taxon>
        <taxon>Spermatophyta</taxon>
        <taxon>Magnoliopsida</taxon>
        <taxon>eudicotyledons</taxon>
        <taxon>Gunneridae</taxon>
        <taxon>Pentapetalae</taxon>
        <taxon>rosids</taxon>
        <taxon>malvids</taxon>
        <taxon>Myrtales</taxon>
        <taxon>Lythraceae</taxon>
        <taxon>Punica</taxon>
    </lineage>
</organism>
<reference evidence="2" key="1">
    <citation type="journal article" date="2017" name="Plant J.">
        <title>The pomegranate (Punica granatum L.) genome and the genomics of punicalagin biosynthesis.</title>
        <authorList>
            <person name="Qin G."/>
            <person name="Xu C."/>
            <person name="Ming R."/>
            <person name="Tang H."/>
            <person name="Guyot R."/>
            <person name="Kramer E.M."/>
            <person name="Hu Y."/>
            <person name="Yi X."/>
            <person name="Qi Y."/>
            <person name="Xu X."/>
            <person name="Gao Z."/>
            <person name="Pan H."/>
            <person name="Jian J."/>
            <person name="Tian Y."/>
            <person name="Yue Z."/>
            <person name="Xu Y."/>
        </authorList>
    </citation>
    <scope>NUCLEOTIDE SEQUENCE [LARGE SCALE GENOMIC DNA]</scope>
    <source>
        <strain evidence="2">cv. Dabenzi</strain>
    </source>
</reference>
<proteinExistence type="predicted"/>
<evidence type="ECO:0000313" key="2">
    <source>
        <dbReference type="Proteomes" id="UP000197138"/>
    </source>
</evidence>
<gene>
    <name evidence="1" type="ORF">CDL15_Pgr025479</name>
</gene>
<sequence>MAPSGLSLCCASALLSGKTLLGFRWGYHIKAGSFVKLLKLPGNLGRPIFEPLPLCLVARPNSLELIGTSPPAPALLLPHGRAHRPSHWAE</sequence>
<dbReference type="Proteomes" id="UP000197138">
    <property type="component" value="Unassembled WGS sequence"/>
</dbReference>
<dbReference type="AlphaFoldDB" id="A0A218WB24"/>